<name>A0A5P1E9R6_ASPOF</name>
<keyword evidence="5" id="KW-0677">Repeat</keyword>
<evidence type="ECO:0000256" key="1">
    <source>
        <dbReference type="ARBA" id="ARBA00004167"/>
    </source>
</evidence>
<comment type="subcellular location">
    <subcellularLocation>
        <location evidence="1">Membrane</location>
        <topology evidence="1">Single-pass membrane protein</topology>
    </subcellularLocation>
</comment>
<dbReference type="Pfam" id="PF00560">
    <property type="entry name" value="LRR_1"/>
    <property type="match status" value="4"/>
</dbReference>
<evidence type="ECO:0000256" key="9">
    <source>
        <dbReference type="ARBA" id="ARBA00023180"/>
    </source>
</evidence>
<dbReference type="AlphaFoldDB" id="A0A5P1E9R6"/>
<dbReference type="InterPro" id="IPR032675">
    <property type="entry name" value="LRR_dom_sf"/>
</dbReference>
<keyword evidence="6" id="KW-1133">Transmembrane helix</keyword>
<keyword evidence="4" id="KW-0732">Signal</keyword>
<keyword evidence="3" id="KW-0812">Transmembrane</keyword>
<dbReference type="Gene3D" id="3.80.10.10">
    <property type="entry name" value="Ribonuclease Inhibitor"/>
    <property type="match status" value="1"/>
</dbReference>
<proteinExistence type="predicted"/>
<organism evidence="10 11">
    <name type="scientific">Asparagus officinalis</name>
    <name type="common">Garden asparagus</name>
    <dbReference type="NCBI Taxonomy" id="4686"/>
    <lineage>
        <taxon>Eukaryota</taxon>
        <taxon>Viridiplantae</taxon>
        <taxon>Streptophyta</taxon>
        <taxon>Embryophyta</taxon>
        <taxon>Tracheophyta</taxon>
        <taxon>Spermatophyta</taxon>
        <taxon>Magnoliopsida</taxon>
        <taxon>Liliopsida</taxon>
        <taxon>Asparagales</taxon>
        <taxon>Asparagaceae</taxon>
        <taxon>Asparagoideae</taxon>
        <taxon>Asparagus</taxon>
    </lineage>
</organism>
<evidence type="ECO:0000256" key="3">
    <source>
        <dbReference type="ARBA" id="ARBA00022692"/>
    </source>
</evidence>
<dbReference type="Gramene" id="ONK62592">
    <property type="protein sequence ID" value="ONK62592"/>
    <property type="gene ID" value="A4U43_C07F5710"/>
</dbReference>
<dbReference type="SUPFAM" id="SSF52058">
    <property type="entry name" value="L domain-like"/>
    <property type="match status" value="1"/>
</dbReference>
<dbReference type="InterPro" id="IPR001611">
    <property type="entry name" value="Leu-rich_rpt"/>
</dbReference>
<gene>
    <name evidence="10" type="ORF">A4U43_C07F5710</name>
</gene>
<keyword evidence="9" id="KW-0325">Glycoprotein</keyword>
<dbReference type="PANTHER" id="PTHR27000:SF642">
    <property type="entry name" value="INACTIVE LEUCINE-RICH REPEAT RECEPTOR KINASE XIAO-RELATED"/>
    <property type="match status" value="1"/>
</dbReference>
<keyword evidence="2" id="KW-0433">Leucine-rich repeat</keyword>
<dbReference type="Proteomes" id="UP000243459">
    <property type="component" value="Chromosome 7"/>
</dbReference>
<evidence type="ECO:0008006" key="12">
    <source>
        <dbReference type="Google" id="ProtNLM"/>
    </source>
</evidence>
<evidence type="ECO:0000313" key="10">
    <source>
        <dbReference type="EMBL" id="ONK62592.1"/>
    </source>
</evidence>
<keyword evidence="11" id="KW-1185">Reference proteome</keyword>
<evidence type="ECO:0000256" key="5">
    <source>
        <dbReference type="ARBA" id="ARBA00022737"/>
    </source>
</evidence>
<evidence type="ECO:0000256" key="6">
    <source>
        <dbReference type="ARBA" id="ARBA00022989"/>
    </source>
</evidence>
<evidence type="ECO:0000256" key="4">
    <source>
        <dbReference type="ARBA" id="ARBA00022729"/>
    </source>
</evidence>
<keyword evidence="8" id="KW-0675">Receptor</keyword>
<dbReference type="GO" id="GO:0016020">
    <property type="term" value="C:membrane"/>
    <property type="evidence" value="ECO:0007669"/>
    <property type="project" value="UniProtKB-SubCell"/>
</dbReference>
<accession>A0A5P1E9R6</accession>
<protein>
    <recommendedName>
        <fullName evidence="12">Leucine-rich repeat-containing N-terminal plant-type domain-containing protein</fullName>
    </recommendedName>
</protein>
<evidence type="ECO:0000313" key="11">
    <source>
        <dbReference type="Proteomes" id="UP000243459"/>
    </source>
</evidence>
<dbReference type="FunFam" id="3.80.10.10:FF:000041">
    <property type="entry name" value="LRR receptor-like serine/threonine-protein kinase ERECTA"/>
    <property type="match status" value="1"/>
</dbReference>
<evidence type="ECO:0000256" key="2">
    <source>
        <dbReference type="ARBA" id="ARBA00022614"/>
    </source>
</evidence>
<keyword evidence="7" id="KW-0472">Membrane</keyword>
<reference evidence="11" key="1">
    <citation type="journal article" date="2017" name="Nat. Commun.">
        <title>The asparagus genome sheds light on the origin and evolution of a young Y chromosome.</title>
        <authorList>
            <person name="Harkess A."/>
            <person name="Zhou J."/>
            <person name="Xu C."/>
            <person name="Bowers J.E."/>
            <person name="Van der Hulst R."/>
            <person name="Ayyampalayam S."/>
            <person name="Mercati F."/>
            <person name="Riccardi P."/>
            <person name="McKain M.R."/>
            <person name="Kakrana A."/>
            <person name="Tang H."/>
            <person name="Ray J."/>
            <person name="Groenendijk J."/>
            <person name="Arikit S."/>
            <person name="Mathioni S.M."/>
            <person name="Nakano M."/>
            <person name="Shan H."/>
            <person name="Telgmann-Rauber A."/>
            <person name="Kanno A."/>
            <person name="Yue Z."/>
            <person name="Chen H."/>
            <person name="Li W."/>
            <person name="Chen Y."/>
            <person name="Xu X."/>
            <person name="Zhang Y."/>
            <person name="Luo S."/>
            <person name="Chen H."/>
            <person name="Gao J."/>
            <person name="Mao Z."/>
            <person name="Pires J.C."/>
            <person name="Luo M."/>
            <person name="Kudrna D."/>
            <person name="Wing R.A."/>
            <person name="Meyers B.C."/>
            <person name="Yi K."/>
            <person name="Kong H."/>
            <person name="Lavrijsen P."/>
            <person name="Sunseri F."/>
            <person name="Falavigna A."/>
            <person name="Ye Y."/>
            <person name="Leebens-Mack J.H."/>
            <person name="Chen G."/>
        </authorList>
    </citation>
    <scope>NUCLEOTIDE SEQUENCE [LARGE SCALE GENOMIC DNA]</scope>
    <source>
        <strain evidence="11">cv. DH0086</strain>
    </source>
</reference>
<evidence type="ECO:0000256" key="7">
    <source>
        <dbReference type="ARBA" id="ARBA00023136"/>
    </source>
</evidence>
<dbReference type="PANTHER" id="PTHR27000">
    <property type="entry name" value="LEUCINE-RICH REPEAT RECEPTOR-LIKE PROTEIN KINASE FAMILY PROTEIN-RELATED"/>
    <property type="match status" value="1"/>
</dbReference>
<sequence>MLSGSLPDFFNDSRLNSLVLSGSNFSGYLPNSIGKLKSLTRMDLFNCQFSGVVPFSVGNLSQVVYLDLSINNFTGPIPSSMPPRVSELILSNNRMTGPIPSSIGKLEHAVKIDFCNNFLSGENPDVSICSRIVTRSAIESEPTFRS</sequence>
<dbReference type="EMBL" id="CM007387">
    <property type="protein sequence ID" value="ONK62592.1"/>
    <property type="molecule type" value="Genomic_DNA"/>
</dbReference>
<evidence type="ECO:0000256" key="8">
    <source>
        <dbReference type="ARBA" id="ARBA00023170"/>
    </source>
</evidence>
<dbReference type="OMA" id="CNNFLSG"/>